<gene>
    <name evidence="2" type="ORF">US53_C0056G0007</name>
</gene>
<proteinExistence type="inferred from homology"/>
<dbReference type="PATRIC" id="fig|1618545.3.peg.737"/>
<dbReference type="Proteomes" id="UP000034591">
    <property type="component" value="Unassembled WGS sequence"/>
</dbReference>
<evidence type="ECO:0000313" key="3">
    <source>
        <dbReference type="Proteomes" id="UP000034591"/>
    </source>
</evidence>
<organism evidence="2 3">
    <name type="scientific">Candidatus Woesebacteria bacterium GW2011_GWA1_37_7</name>
    <dbReference type="NCBI Taxonomy" id="1618545"/>
    <lineage>
        <taxon>Bacteria</taxon>
        <taxon>Candidatus Woeseibacteriota</taxon>
    </lineage>
</organism>
<reference evidence="2 3" key="1">
    <citation type="journal article" date="2015" name="Nature">
        <title>rRNA introns, odd ribosomes, and small enigmatic genomes across a large radiation of phyla.</title>
        <authorList>
            <person name="Brown C.T."/>
            <person name="Hug L.A."/>
            <person name="Thomas B.C."/>
            <person name="Sharon I."/>
            <person name="Castelle C.J."/>
            <person name="Singh A."/>
            <person name="Wilkins M.J."/>
            <person name="Williams K.H."/>
            <person name="Banfield J.F."/>
        </authorList>
    </citation>
    <scope>NUCLEOTIDE SEQUENCE [LARGE SCALE GENOMIC DNA]</scope>
</reference>
<dbReference type="InterPro" id="IPR003732">
    <property type="entry name" value="Daa-tRNA_deacyls_DTD"/>
</dbReference>
<dbReference type="SUPFAM" id="SSF69500">
    <property type="entry name" value="DTD-like"/>
    <property type="match status" value="1"/>
</dbReference>
<evidence type="ECO:0000256" key="1">
    <source>
        <dbReference type="ARBA" id="ARBA00009673"/>
    </source>
</evidence>
<dbReference type="AlphaFoldDB" id="A0A0G0H2F8"/>
<evidence type="ECO:0000313" key="2">
    <source>
        <dbReference type="EMBL" id="KKQ36352.1"/>
    </source>
</evidence>
<sequence length="136" mass="14630">MVDTGEIAGKIETGLLVLVGVGKGDSNKDAEVLSEKLSKLRIISDNQGKMNLSLLDAQESVLAVSQFTLYADTSAGNRPSFIKAAEPKLARSIYNHFILKLKEKGLNVETGSFGEYMEIIAKLDGPVTIILESSSQ</sequence>
<dbReference type="PANTHER" id="PTHR10472">
    <property type="entry name" value="D-TYROSYL-TRNA TYR DEACYLASE"/>
    <property type="match status" value="1"/>
</dbReference>
<dbReference type="EMBL" id="LBTI01000056">
    <property type="protein sequence ID" value="KKQ36352.1"/>
    <property type="molecule type" value="Genomic_DNA"/>
</dbReference>
<dbReference type="STRING" id="1618545.US53_C0056G0007"/>
<dbReference type="GO" id="GO:0005737">
    <property type="term" value="C:cytoplasm"/>
    <property type="evidence" value="ECO:0007669"/>
    <property type="project" value="InterPro"/>
</dbReference>
<dbReference type="PANTHER" id="PTHR10472:SF5">
    <property type="entry name" value="D-AMINOACYL-TRNA DEACYLASE 1"/>
    <property type="match status" value="1"/>
</dbReference>
<dbReference type="FunFam" id="3.50.80.10:FF:000001">
    <property type="entry name" value="D-aminoacyl-tRNA deacylase"/>
    <property type="match status" value="1"/>
</dbReference>
<comment type="caution">
    <text evidence="2">The sequence shown here is derived from an EMBL/GenBank/DDBJ whole genome shotgun (WGS) entry which is preliminary data.</text>
</comment>
<name>A0A0G0H2F8_9BACT</name>
<dbReference type="Pfam" id="PF02580">
    <property type="entry name" value="Tyr_Deacylase"/>
    <property type="match status" value="1"/>
</dbReference>
<accession>A0A0G0H2F8</accession>
<comment type="similarity">
    <text evidence="1">Belongs to the DTD family.</text>
</comment>
<protein>
    <submittedName>
        <fullName evidence="2">D-tyrosyl-tRNA(Tyr) deacylase</fullName>
    </submittedName>
</protein>
<dbReference type="NCBIfam" id="TIGR00256">
    <property type="entry name" value="D-aminoacyl-tRNA deacylase"/>
    <property type="match status" value="1"/>
</dbReference>
<dbReference type="Gene3D" id="3.50.80.10">
    <property type="entry name" value="D-tyrosyl-tRNA(Tyr) deacylase"/>
    <property type="match status" value="1"/>
</dbReference>
<dbReference type="GO" id="GO:0051500">
    <property type="term" value="F:D-tyrosyl-tRNA(Tyr) deacylase activity"/>
    <property type="evidence" value="ECO:0007669"/>
    <property type="project" value="TreeGrafter"/>
</dbReference>
<dbReference type="InterPro" id="IPR023509">
    <property type="entry name" value="DTD-like_sf"/>
</dbReference>